<evidence type="ECO:0000313" key="1">
    <source>
        <dbReference type="EMBL" id="KAI3741354.1"/>
    </source>
</evidence>
<reference evidence="1 2" key="2">
    <citation type="journal article" date="2022" name="Mol. Ecol. Resour.">
        <title>The genomes of chicory, endive, great burdock and yacon provide insights into Asteraceae paleo-polyploidization history and plant inulin production.</title>
        <authorList>
            <person name="Fan W."/>
            <person name="Wang S."/>
            <person name="Wang H."/>
            <person name="Wang A."/>
            <person name="Jiang F."/>
            <person name="Liu H."/>
            <person name="Zhao H."/>
            <person name="Xu D."/>
            <person name="Zhang Y."/>
        </authorList>
    </citation>
    <scope>NUCLEOTIDE SEQUENCE [LARGE SCALE GENOMIC DNA]</scope>
    <source>
        <strain evidence="2">cv. Yunnan</strain>
        <tissue evidence="1">Leaves</tissue>
    </source>
</reference>
<evidence type="ECO:0000313" key="2">
    <source>
        <dbReference type="Proteomes" id="UP001056120"/>
    </source>
</evidence>
<dbReference type="EMBL" id="CM042037">
    <property type="protein sequence ID" value="KAI3741354.1"/>
    <property type="molecule type" value="Genomic_DNA"/>
</dbReference>
<dbReference type="Proteomes" id="UP001056120">
    <property type="component" value="Linkage Group LG20"/>
</dbReference>
<organism evidence="1 2">
    <name type="scientific">Smallanthus sonchifolius</name>
    <dbReference type="NCBI Taxonomy" id="185202"/>
    <lineage>
        <taxon>Eukaryota</taxon>
        <taxon>Viridiplantae</taxon>
        <taxon>Streptophyta</taxon>
        <taxon>Embryophyta</taxon>
        <taxon>Tracheophyta</taxon>
        <taxon>Spermatophyta</taxon>
        <taxon>Magnoliopsida</taxon>
        <taxon>eudicotyledons</taxon>
        <taxon>Gunneridae</taxon>
        <taxon>Pentapetalae</taxon>
        <taxon>asterids</taxon>
        <taxon>campanulids</taxon>
        <taxon>Asterales</taxon>
        <taxon>Asteraceae</taxon>
        <taxon>Asteroideae</taxon>
        <taxon>Heliantheae alliance</taxon>
        <taxon>Millerieae</taxon>
        <taxon>Smallanthus</taxon>
    </lineage>
</organism>
<accession>A0ACB9D426</accession>
<protein>
    <submittedName>
        <fullName evidence="1">Uncharacterized protein</fullName>
    </submittedName>
</protein>
<keyword evidence="2" id="KW-1185">Reference proteome</keyword>
<sequence>MNLPHSPTLFISSPNKPKKKKKETPTHKSPQGIANSHFSLHVSIYICIYITHFYHYVLHYCVFFYMFMGNKSQICAVFFLL</sequence>
<reference evidence="2" key="1">
    <citation type="journal article" date="2022" name="Mol. Ecol. Resour.">
        <title>The genomes of chicory, endive, great burdock and yacon provide insights into Asteraceae palaeo-polyploidization history and plant inulin production.</title>
        <authorList>
            <person name="Fan W."/>
            <person name="Wang S."/>
            <person name="Wang H."/>
            <person name="Wang A."/>
            <person name="Jiang F."/>
            <person name="Liu H."/>
            <person name="Zhao H."/>
            <person name="Xu D."/>
            <person name="Zhang Y."/>
        </authorList>
    </citation>
    <scope>NUCLEOTIDE SEQUENCE [LARGE SCALE GENOMIC DNA]</scope>
    <source>
        <strain evidence="2">cv. Yunnan</strain>
    </source>
</reference>
<name>A0ACB9D426_9ASTR</name>
<proteinExistence type="predicted"/>
<gene>
    <name evidence="1" type="ORF">L1987_59026</name>
</gene>
<comment type="caution">
    <text evidence="1">The sequence shown here is derived from an EMBL/GenBank/DDBJ whole genome shotgun (WGS) entry which is preliminary data.</text>
</comment>